<gene>
    <name evidence="3" type="ORF">ACFPYI_18785</name>
</gene>
<dbReference type="Gene3D" id="3.40.1390.20">
    <property type="entry name" value="HprK N-terminal domain-like"/>
    <property type="match status" value="1"/>
</dbReference>
<dbReference type="InterPro" id="IPR027417">
    <property type="entry name" value="P-loop_NTPase"/>
</dbReference>
<dbReference type="Proteomes" id="UP001596099">
    <property type="component" value="Unassembled WGS sequence"/>
</dbReference>
<comment type="caution">
    <text evidence="3">The sequence shown here is derived from an EMBL/GenBank/DDBJ whole genome shotgun (WGS) entry which is preliminary data.</text>
</comment>
<accession>A0ABD5RSI6</accession>
<feature type="domain" description="DRTGG" evidence="2">
    <location>
        <begin position="215"/>
        <end position="321"/>
    </location>
</feature>
<reference evidence="3 4" key="1">
    <citation type="journal article" date="2019" name="Int. J. Syst. Evol. Microbiol.">
        <title>The Global Catalogue of Microorganisms (GCM) 10K type strain sequencing project: providing services to taxonomists for standard genome sequencing and annotation.</title>
        <authorList>
            <consortium name="The Broad Institute Genomics Platform"/>
            <consortium name="The Broad Institute Genome Sequencing Center for Infectious Disease"/>
            <person name="Wu L."/>
            <person name="Ma J."/>
        </authorList>
    </citation>
    <scope>NUCLEOTIDE SEQUENCE [LARGE SCALE GENOMIC DNA]</scope>
    <source>
        <strain evidence="3 4">CGMCC 1.12543</strain>
    </source>
</reference>
<name>A0ABD5RSI6_9EURY</name>
<organism evidence="3 4">
    <name type="scientific">Halomarina salina</name>
    <dbReference type="NCBI Taxonomy" id="1872699"/>
    <lineage>
        <taxon>Archaea</taxon>
        <taxon>Methanobacteriati</taxon>
        <taxon>Methanobacteriota</taxon>
        <taxon>Stenosarchaea group</taxon>
        <taxon>Halobacteria</taxon>
        <taxon>Halobacteriales</taxon>
        <taxon>Natronomonadaceae</taxon>
        <taxon>Halomarina</taxon>
    </lineage>
</organism>
<dbReference type="Pfam" id="PF13500">
    <property type="entry name" value="AAA_26"/>
    <property type="match status" value="1"/>
</dbReference>
<protein>
    <submittedName>
        <fullName evidence="3">Phosphotransacetylase family protein</fullName>
    </submittedName>
</protein>
<dbReference type="InterPro" id="IPR010766">
    <property type="entry name" value="DRTGG"/>
</dbReference>
<dbReference type="AlphaFoldDB" id="A0ABD5RSI6"/>
<dbReference type="RefSeq" id="WP_247417861.1">
    <property type="nucleotide sequence ID" value="NZ_JALLGW010000001.1"/>
</dbReference>
<proteinExistence type="predicted"/>
<dbReference type="Gene3D" id="3.40.50.300">
    <property type="entry name" value="P-loop containing nucleotide triphosphate hydrolases"/>
    <property type="match status" value="1"/>
</dbReference>
<evidence type="ECO:0000259" key="2">
    <source>
        <dbReference type="Pfam" id="PF07085"/>
    </source>
</evidence>
<dbReference type="SUPFAM" id="SSF52540">
    <property type="entry name" value="P-loop containing nucleoside triphosphate hydrolases"/>
    <property type="match status" value="1"/>
</dbReference>
<dbReference type="CDD" id="cd03109">
    <property type="entry name" value="DTBS"/>
    <property type="match status" value="1"/>
</dbReference>
<evidence type="ECO:0000256" key="1">
    <source>
        <dbReference type="ARBA" id="ARBA00022962"/>
    </source>
</evidence>
<dbReference type="InterPro" id="IPR028979">
    <property type="entry name" value="Ser_kin/Pase_Hpr-like_N_sf"/>
</dbReference>
<dbReference type="SUPFAM" id="SSF75138">
    <property type="entry name" value="HprK N-terminal domain-like"/>
    <property type="match status" value="1"/>
</dbReference>
<evidence type="ECO:0000313" key="3">
    <source>
        <dbReference type="EMBL" id="MFC5973381.1"/>
    </source>
</evidence>
<evidence type="ECO:0000313" key="4">
    <source>
        <dbReference type="Proteomes" id="UP001596099"/>
    </source>
</evidence>
<dbReference type="Pfam" id="PF07085">
    <property type="entry name" value="DRTGG"/>
    <property type="match status" value="1"/>
</dbReference>
<keyword evidence="1" id="KW-0315">Glutamine amidotransferase</keyword>
<sequence>MNPILITSTDESTGKTAIALALALIARERGHTVGYMKPKGTRLQSAVGKTLDQDPLLARELLDLDADVADLEPVVYSRTFVEQTMRGREDPDELHERIRESYDGLAADTDLMVLEGGGSFATGGVADLTDADVADLLDARAVLVATYEDPTDVDAVLSAARHLGDRLDGVLFNAVADADLDALVEDAIPFLEGQGIPVFGALPRVQELAGVTVADLAAELGAQVLTSDAPTDAFVERFTVGAMSAEDALAQFRRTRDAAMITGGDRPEIATAALDAPGVKALLLTGGYRPPAAVLGRAEEAGVPVLLSRSDTITTVDRAEEVVRSGRARNAETVERMRDLVVDGVDVDAVFDLAEN</sequence>
<dbReference type="PANTHER" id="PTHR21343">
    <property type="entry name" value="DETHIOBIOTIN SYNTHETASE"/>
    <property type="match status" value="1"/>
</dbReference>
<dbReference type="EMBL" id="JBHSQH010000001">
    <property type="protein sequence ID" value="MFC5973381.1"/>
    <property type="molecule type" value="Genomic_DNA"/>
</dbReference>
<keyword evidence="4" id="KW-1185">Reference proteome</keyword>
<dbReference type="PANTHER" id="PTHR21343:SF8">
    <property type="entry name" value="DRTGG DOMAIN-CONTAINING PROTEIN"/>
    <property type="match status" value="1"/>
</dbReference>